<organism evidence="2 3">
    <name type="scientific">Acidisarcina polymorpha</name>
    <dbReference type="NCBI Taxonomy" id="2211140"/>
    <lineage>
        <taxon>Bacteria</taxon>
        <taxon>Pseudomonadati</taxon>
        <taxon>Acidobacteriota</taxon>
        <taxon>Terriglobia</taxon>
        <taxon>Terriglobales</taxon>
        <taxon>Acidobacteriaceae</taxon>
        <taxon>Acidisarcina</taxon>
    </lineage>
</organism>
<keyword evidence="3" id="KW-1185">Reference proteome</keyword>
<evidence type="ECO:0000313" key="3">
    <source>
        <dbReference type="Proteomes" id="UP000253606"/>
    </source>
</evidence>
<dbReference type="RefSeq" id="WP_114210463.1">
    <property type="nucleotide sequence ID" value="NZ_CP030840.1"/>
</dbReference>
<reference evidence="2 3" key="1">
    <citation type="journal article" date="2018" name="Front. Microbiol.">
        <title>Hydrolytic Capabilities as a Key to Environmental Success: Chitinolytic and Cellulolytic Acidobacteria From Acidic Sub-arctic Soils and Boreal Peatlands.</title>
        <authorList>
            <person name="Belova S.E."/>
            <person name="Ravin N.V."/>
            <person name="Pankratov T.A."/>
            <person name="Rakitin A.L."/>
            <person name="Ivanova A.A."/>
            <person name="Beletsky A.V."/>
            <person name="Mardanov A.V."/>
            <person name="Sinninghe Damste J.S."/>
            <person name="Dedysh S.N."/>
        </authorList>
    </citation>
    <scope>NUCLEOTIDE SEQUENCE [LARGE SCALE GENOMIC DNA]</scope>
    <source>
        <strain evidence="2 3">SBC82</strain>
    </source>
</reference>
<dbReference type="KEGG" id="abas:ACPOL_6660"/>
<dbReference type="EMBL" id="CP030840">
    <property type="protein sequence ID" value="AXC15872.1"/>
    <property type="molecule type" value="Genomic_DNA"/>
</dbReference>
<evidence type="ECO:0000313" key="2">
    <source>
        <dbReference type="EMBL" id="AXC15872.1"/>
    </source>
</evidence>
<gene>
    <name evidence="2" type="ORF">ACPOL_6660</name>
</gene>
<sequence length="846" mass="91443">MTLKTFFRLVILSSALTTLVRAQTAPFDLAGPEVDVRVERAGKTLPISAVPNLLAGDRIWIHPDLPDTQSARYLLVVAFLRGATNPPPENWFTRAETWNKKIRDEGIFVVVPPEAEQALIFLAPETGGDYSTLRNAVRARPGAFVRASQDLNVASLDRKRLETYLQAIREAVLKEPDQLEARSKLLARSLNIKVDPTCFDKPANEQATCLTAHTDQMVLTDAHSQSMVSTVTSGATADLMTQLTATPTAGAGYFSPYVGAIIDIARILDNLHTAEFQYIPALSLPQRDTLNLKLNNPPSFKNPKSVIVIALPPVEGPQIPPLRAVNPKQTYCVEKPESVLNVEGAPLVFATDYAHDLSIHIPEKSGKETIVPITADPKLGGFVLDPKALSDNKLDQEAVGYMRGMWGFQPFDGPSFRLASARPEQWHVGPSDESALITGRTDTLHLHADSSSCVSNVTVKDEKGEKIAAAWNMNAPDDLEVQPALQNTPPGKITVAVTQFGDSTPDELHLQAYSEAGHLSNFTLYAGDQQGVLRGTRLDQVAGLDLNGTRFAPGALSRAEEEDQLQMSLMPQTKPEMPQTKPDFQPSQKIVAKVMLKDGRTLPLPITVATPRPQVTVISKSIQPASGLQPPLLQNSNTPQLQIHLTAADELSLDGQLSFSLKAVVPDHFPRTESIEVASEDESLRFTLSLANGRLVLEDAKTIVATLDPEKDLGSSAFGPLKFRPIDADGAAGDWQPLAQLVRLPVLSQLKCAKTPDRQCTLTGSNLFLIDAIASDPNFANSVTVPEGYADLTLTVPHPDASRTLYLKLRDDPQAVNTAQVAGPALDVSQQSAAVPAPAATVGTNH</sequence>
<feature type="signal peptide" evidence="1">
    <location>
        <begin position="1"/>
        <end position="22"/>
    </location>
</feature>
<name>A0A2Z5G9A9_9BACT</name>
<dbReference type="AlphaFoldDB" id="A0A2Z5G9A9"/>
<dbReference type="Proteomes" id="UP000253606">
    <property type="component" value="Chromosome"/>
</dbReference>
<proteinExistence type="predicted"/>
<protein>
    <submittedName>
        <fullName evidence="2">Uncharacterized protein</fullName>
    </submittedName>
</protein>
<evidence type="ECO:0000256" key="1">
    <source>
        <dbReference type="SAM" id="SignalP"/>
    </source>
</evidence>
<feature type="chain" id="PRO_5016307539" evidence="1">
    <location>
        <begin position="23"/>
        <end position="846"/>
    </location>
</feature>
<accession>A0A2Z5G9A9</accession>
<keyword evidence="1" id="KW-0732">Signal</keyword>
<dbReference type="OrthoDB" id="7052005at2"/>